<name>A0A1M7YN70_9FIRM</name>
<dbReference type="AlphaFoldDB" id="A0A1M7YN70"/>
<feature type="transmembrane region" description="Helical" evidence="4">
    <location>
        <begin position="52"/>
        <end position="73"/>
    </location>
</feature>
<dbReference type="PANTHER" id="PTHR44688:SF16">
    <property type="entry name" value="DNA-BINDING TRANSCRIPTIONAL ACTIVATOR DEVR_DOSR"/>
    <property type="match status" value="1"/>
</dbReference>
<evidence type="ECO:0000313" key="6">
    <source>
        <dbReference type="EMBL" id="SHO54084.1"/>
    </source>
</evidence>
<keyword evidence="4" id="KW-0472">Membrane</keyword>
<keyword evidence="1" id="KW-0805">Transcription regulation</keyword>
<feature type="domain" description="HTH luxR-type" evidence="5">
    <location>
        <begin position="208"/>
        <end position="273"/>
    </location>
</feature>
<feature type="transmembrane region" description="Helical" evidence="4">
    <location>
        <begin position="20"/>
        <end position="40"/>
    </location>
</feature>
<dbReference type="Pfam" id="PF00196">
    <property type="entry name" value="GerE"/>
    <property type="match status" value="1"/>
</dbReference>
<dbReference type="CDD" id="cd06170">
    <property type="entry name" value="LuxR_C_like"/>
    <property type="match status" value="1"/>
</dbReference>
<feature type="transmembrane region" description="Helical" evidence="4">
    <location>
        <begin position="156"/>
        <end position="180"/>
    </location>
</feature>
<gene>
    <name evidence="6" type="ORF">SAMN02745217_04523</name>
</gene>
<keyword evidence="2" id="KW-0238">DNA-binding</keyword>
<dbReference type="STRING" id="1121345.SAMN02745217_04523"/>
<feature type="transmembrane region" description="Helical" evidence="4">
    <location>
        <begin position="123"/>
        <end position="144"/>
    </location>
</feature>
<feature type="transmembrane region" description="Helical" evidence="4">
    <location>
        <begin position="93"/>
        <end position="116"/>
    </location>
</feature>
<keyword evidence="4" id="KW-0812">Transmembrane</keyword>
<dbReference type="GO" id="GO:0003677">
    <property type="term" value="F:DNA binding"/>
    <property type="evidence" value="ECO:0007669"/>
    <property type="project" value="UniProtKB-KW"/>
</dbReference>
<dbReference type="PRINTS" id="PR00038">
    <property type="entry name" value="HTHLUXR"/>
</dbReference>
<dbReference type="GO" id="GO:0006355">
    <property type="term" value="P:regulation of DNA-templated transcription"/>
    <property type="evidence" value="ECO:0007669"/>
    <property type="project" value="InterPro"/>
</dbReference>
<keyword evidence="7" id="KW-1185">Reference proteome</keyword>
<dbReference type="InterPro" id="IPR036388">
    <property type="entry name" value="WH-like_DNA-bd_sf"/>
</dbReference>
<keyword evidence="3" id="KW-0804">Transcription</keyword>
<dbReference type="EMBL" id="FRFD01000017">
    <property type="protein sequence ID" value="SHO54084.1"/>
    <property type="molecule type" value="Genomic_DNA"/>
</dbReference>
<evidence type="ECO:0000313" key="7">
    <source>
        <dbReference type="Proteomes" id="UP000184612"/>
    </source>
</evidence>
<proteinExistence type="predicted"/>
<evidence type="ECO:0000256" key="4">
    <source>
        <dbReference type="SAM" id="Phobius"/>
    </source>
</evidence>
<dbReference type="Gene3D" id="1.10.10.10">
    <property type="entry name" value="Winged helix-like DNA-binding domain superfamily/Winged helix DNA-binding domain"/>
    <property type="match status" value="1"/>
</dbReference>
<dbReference type="PANTHER" id="PTHR44688">
    <property type="entry name" value="DNA-BINDING TRANSCRIPTIONAL ACTIVATOR DEVR_DOSR"/>
    <property type="match status" value="1"/>
</dbReference>
<reference evidence="6 7" key="1">
    <citation type="submission" date="2016-12" db="EMBL/GenBank/DDBJ databases">
        <authorList>
            <person name="Song W.-J."/>
            <person name="Kurnit D.M."/>
        </authorList>
    </citation>
    <scope>NUCLEOTIDE SEQUENCE [LARGE SCALE GENOMIC DNA]</scope>
    <source>
        <strain evidence="6 7">DSM 12503</strain>
    </source>
</reference>
<dbReference type="RefSeq" id="WP_073591143.1">
    <property type="nucleotide sequence ID" value="NZ_FRFD01000017.1"/>
</dbReference>
<evidence type="ECO:0000256" key="1">
    <source>
        <dbReference type="ARBA" id="ARBA00023015"/>
    </source>
</evidence>
<keyword evidence="4" id="KW-1133">Transmembrane helix</keyword>
<evidence type="ECO:0000256" key="3">
    <source>
        <dbReference type="ARBA" id="ARBA00023163"/>
    </source>
</evidence>
<dbReference type="PROSITE" id="PS50043">
    <property type="entry name" value="HTH_LUXR_2"/>
    <property type="match status" value="1"/>
</dbReference>
<evidence type="ECO:0000256" key="2">
    <source>
        <dbReference type="ARBA" id="ARBA00023125"/>
    </source>
</evidence>
<dbReference type="InterPro" id="IPR016032">
    <property type="entry name" value="Sig_transdc_resp-reg_C-effctor"/>
</dbReference>
<dbReference type="InterPro" id="IPR000792">
    <property type="entry name" value="Tscrpt_reg_LuxR_C"/>
</dbReference>
<evidence type="ECO:0000259" key="5">
    <source>
        <dbReference type="PROSITE" id="PS50043"/>
    </source>
</evidence>
<dbReference type="SUPFAM" id="SSF46894">
    <property type="entry name" value="C-terminal effector domain of the bipartite response regulators"/>
    <property type="match status" value="1"/>
</dbReference>
<dbReference type="SMART" id="SM00421">
    <property type="entry name" value="HTH_LUXR"/>
    <property type="match status" value="1"/>
</dbReference>
<sequence length="281" mass="32257">METDYEVLLRQNEYETNEKVSRAARIVLYFEFLVAILCWLKIFDLQTSIVNGTIAATVIPLLLPTVMIDILHIDEAWVKYLLIGSVTAVTGIYYIFLTFQVLLLFILPTIIAALYLEKKILYFCYGSTVLTILLSHFVTGFYLLQPWIEPFKGVKVIMLYGAFPRVLEYLCIAVIINILVSHCRKYISSFSSFQEEKKENTIPQPAEDTGILHTMTEREREVCRLISYGCTNAQIAKQLYLSVGTVKNYVSVIYEKTGIKDRTALALKLNRYFNENDPGHM</sequence>
<organism evidence="6 7">
    <name type="scientific">Anaerocolumna xylanovorans DSM 12503</name>
    <dbReference type="NCBI Taxonomy" id="1121345"/>
    <lineage>
        <taxon>Bacteria</taxon>
        <taxon>Bacillati</taxon>
        <taxon>Bacillota</taxon>
        <taxon>Clostridia</taxon>
        <taxon>Lachnospirales</taxon>
        <taxon>Lachnospiraceae</taxon>
        <taxon>Anaerocolumna</taxon>
    </lineage>
</organism>
<dbReference type="Proteomes" id="UP000184612">
    <property type="component" value="Unassembled WGS sequence"/>
</dbReference>
<accession>A0A1M7YN70</accession>
<protein>
    <submittedName>
        <fullName evidence="6">Regulatory protein, luxR family</fullName>
    </submittedName>
</protein>